<dbReference type="AlphaFoldDB" id="A0A2M7JD43"/>
<feature type="non-terminal residue" evidence="1">
    <location>
        <position position="1"/>
    </location>
</feature>
<organism evidence="1 2">
    <name type="scientific">Candidatus Desantisbacteria bacterium CG_4_8_14_3_um_filter_40_12</name>
    <dbReference type="NCBI Taxonomy" id="1974545"/>
    <lineage>
        <taxon>Bacteria</taxon>
        <taxon>Candidatus Desantisiibacteriota</taxon>
    </lineage>
</organism>
<gene>
    <name evidence="1" type="ORF">COZ71_03780</name>
</gene>
<proteinExistence type="predicted"/>
<evidence type="ECO:0000313" key="1">
    <source>
        <dbReference type="EMBL" id="PIX17350.1"/>
    </source>
</evidence>
<protein>
    <submittedName>
        <fullName evidence="1">Uncharacterized protein</fullName>
    </submittedName>
</protein>
<dbReference type="EMBL" id="PFIC01000102">
    <property type="protein sequence ID" value="PIX17350.1"/>
    <property type="molecule type" value="Genomic_DNA"/>
</dbReference>
<dbReference type="Proteomes" id="UP000229297">
    <property type="component" value="Unassembled WGS sequence"/>
</dbReference>
<sequence>DYLGRFSFYGAAGATGIDWGLGANIYAVAKDTFDNSATQKFGTALAIQTVKTGETSLGNRIYIDENGKIGISQDFPTSTLHVTGSQSWNSATSFGDNTMVFPGAGGAVFPLIASTRDRIYMIAPTVNCTVSQNGSEGVGNFLVLNGTAATSHAITGGSLYFAYNTGSLWIIYEIK</sequence>
<comment type="caution">
    <text evidence="1">The sequence shown here is derived from an EMBL/GenBank/DDBJ whole genome shotgun (WGS) entry which is preliminary data.</text>
</comment>
<evidence type="ECO:0000313" key="2">
    <source>
        <dbReference type="Proteomes" id="UP000229297"/>
    </source>
</evidence>
<name>A0A2M7JD43_9BACT</name>
<accession>A0A2M7JD43</accession>
<reference evidence="2" key="1">
    <citation type="submission" date="2017-09" db="EMBL/GenBank/DDBJ databases">
        <title>Depth-based differentiation of microbial function through sediment-hosted aquifers and enrichment of novel symbionts in the deep terrestrial subsurface.</title>
        <authorList>
            <person name="Probst A.J."/>
            <person name="Ladd B."/>
            <person name="Jarett J.K."/>
            <person name="Geller-Mcgrath D.E."/>
            <person name="Sieber C.M.K."/>
            <person name="Emerson J.B."/>
            <person name="Anantharaman K."/>
            <person name="Thomas B.C."/>
            <person name="Malmstrom R."/>
            <person name="Stieglmeier M."/>
            <person name="Klingl A."/>
            <person name="Woyke T."/>
            <person name="Ryan C.M."/>
            <person name="Banfield J.F."/>
        </authorList>
    </citation>
    <scope>NUCLEOTIDE SEQUENCE [LARGE SCALE GENOMIC DNA]</scope>
</reference>